<feature type="domain" description="DDE Tnp4" evidence="8">
    <location>
        <begin position="173"/>
        <end position="339"/>
    </location>
</feature>
<evidence type="ECO:0000256" key="4">
    <source>
        <dbReference type="ARBA" id="ARBA00022722"/>
    </source>
</evidence>
<evidence type="ECO:0000256" key="5">
    <source>
        <dbReference type="ARBA" id="ARBA00022723"/>
    </source>
</evidence>
<evidence type="ECO:0000256" key="3">
    <source>
        <dbReference type="ARBA" id="ARBA00006958"/>
    </source>
</evidence>
<keyword evidence="10" id="KW-1185">Reference proteome</keyword>
<keyword evidence="5" id="KW-0479">Metal-binding</keyword>
<comment type="caution">
    <text evidence="9">The sequence shown here is derived from an EMBL/GenBank/DDBJ whole genome shotgun (WGS) entry which is preliminary data.</text>
</comment>
<evidence type="ECO:0000256" key="1">
    <source>
        <dbReference type="ARBA" id="ARBA00001968"/>
    </source>
</evidence>
<proteinExistence type="inferred from homology"/>
<comment type="cofactor">
    <cofactor evidence="1">
        <name>a divalent metal cation</name>
        <dbReference type="ChEBI" id="CHEBI:60240"/>
    </cofactor>
</comment>
<reference evidence="9 10" key="1">
    <citation type="submission" date="2023-11" db="EMBL/GenBank/DDBJ databases">
        <authorList>
            <person name="Hedman E."/>
            <person name="Englund M."/>
            <person name="Stromberg M."/>
            <person name="Nyberg Akerstrom W."/>
            <person name="Nylinder S."/>
            <person name="Jareborg N."/>
            <person name="Kallberg Y."/>
            <person name="Kronander E."/>
        </authorList>
    </citation>
    <scope>NUCLEOTIDE SEQUENCE [LARGE SCALE GENOMIC DNA]</scope>
</reference>
<evidence type="ECO:0000256" key="7">
    <source>
        <dbReference type="ARBA" id="ARBA00023242"/>
    </source>
</evidence>
<evidence type="ECO:0000313" key="9">
    <source>
        <dbReference type="EMBL" id="CAK1599979.1"/>
    </source>
</evidence>
<keyword evidence="6" id="KW-0378">Hydrolase</keyword>
<evidence type="ECO:0000256" key="6">
    <source>
        <dbReference type="ARBA" id="ARBA00022801"/>
    </source>
</evidence>
<keyword evidence="7" id="KW-0539">Nucleus</keyword>
<feature type="non-terminal residue" evidence="9">
    <location>
        <position position="396"/>
    </location>
</feature>
<name>A0AAV1M107_9NEOP</name>
<dbReference type="GO" id="GO:0005634">
    <property type="term" value="C:nucleus"/>
    <property type="evidence" value="ECO:0007669"/>
    <property type="project" value="UniProtKB-SubCell"/>
</dbReference>
<protein>
    <recommendedName>
        <fullName evidence="8">DDE Tnp4 domain-containing protein</fullName>
    </recommendedName>
</protein>
<sequence length="396" mass="45280">MTNSDSEDEFIELAAAALCCPPKKKVKRSVWVHDINVKRLEYGEFHTLYPDLQKDDKRYKMYLRMNENQFDFLLSLIENDIEKQMTQFRKPISAKERLVVTLRLLATGESFRSLGFRYRVGFSTIKAIVLDVTIAIWKNLKDIFMPKPTKEKWKQIAKTYSDKWQFPNCVGSLDGKHVMLFCPNNAGTSFYNYKGRHSVVLLALVDANYKFIAVDVGAFGRNSDGGVFAESKLGTSLATNTADIPADTLLENGGEPMPHVIIGDQAFPLKPYLMRPYSKEAVSNNANKKNFNYRLSRARRTVENAFGILSARWRIFHTDIEVQPEIVDNIVLCCCCLHNMLRNDEDDNIFLQDLPNGVPDNFIAFEGIRNNSTRAAFVIRDKFCDYFSSENGSLPW</sequence>
<dbReference type="InterPro" id="IPR027806">
    <property type="entry name" value="HARBI1_dom"/>
</dbReference>
<gene>
    <name evidence="9" type="ORF">PARMNEM_LOCUS18793</name>
</gene>
<comment type="similarity">
    <text evidence="3">Belongs to the HARBI1 family.</text>
</comment>
<evidence type="ECO:0000259" key="8">
    <source>
        <dbReference type="Pfam" id="PF13359"/>
    </source>
</evidence>
<comment type="subcellular location">
    <subcellularLocation>
        <location evidence="2">Nucleus</location>
    </subcellularLocation>
</comment>
<dbReference type="GO" id="GO:0016787">
    <property type="term" value="F:hydrolase activity"/>
    <property type="evidence" value="ECO:0007669"/>
    <property type="project" value="UniProtKB-KW"/>
</dbReference>
<organism evidence="9 10">
    <name type="scientific">Parnassius mnemosyne</name>
    <name type="common">clouded apollo</name>
    <dbReference type="NCBI Taxonomy" id="213953"/>
    <lineage>
        <taxon>Eukaryota</taxon>
        <taxon>Metazoa</taxon>
        <taxon>Ecdysozoa</taxon>
        <taxon>Arthropoda</taxon>
        <taxon>Hexapoda</taxon>
        <taxon>Insecta</taxon>
        <taxon>Pterygota</taxon>
        <taxon>Neoptera</taxon>
        <taxon>Endopterygota</taxon>
        <taxon>Lepidoptera</taxon>
        <taxon>Glossata</taxon>
        <taxon>Ditrysia</taxon>
        <taxon>Papilionoidea</taxon>
        <taxon>Papilionidae</taxon>
        <taxon>Parnassiinae</taxon>
        <taxon>Parnassini</taxon>
        <taxon>Parnassius</taxon>
        <taxon>Driopa</taxon>
    </lineage>
</organism>
<dbReference type="Proteomes" id="UP001314205">
    <property type="component" value="Unassembled WGS sequence"/>
</dbReference>
<dbReference type="GO" id="GO:0046872">
    <property type="term" value="F:metal ion binding"/>
    <property type="evidence" value="ECO:0007669"/>
    <property type="project" value="UniProtKB-KW"/>
</dbReference>
<evidence type="ECO:0000313" key="10">
    <source>
        <dbReference type="Proteomes" id="UP001314205"/>
    </source>
</evidence>
<accession>A0AAV1M107</accession>
<keyword evidence="4" id="KW-0540">Nuclease</keyword>
<dbReference type="Pfam" id="PF13359">
    <property type="entry name" value="DDE_Tnp_4"/>
    <property type="match status" value="1"/>
</dbReference>
<dbReference type="GO" id="GO:0004518">
    <property type="term" value="F:nuclease activity"/>
    <property type="evidence" value="ECO:0007669"/>
    <property type="project" value="UniProtKB-KW"/>
</dbReference>
<evidence type="ECO:0000256" key="2">
    <source>
        <dbReference type="ARBA" id="ARBA00004123"/>
    </source>
</evidence>
<dbReference type="PANTHER" id="PTHR22930">
    <property type="match status" value="1"/>
</dbReference>
<dbReference type="AlphaFoldDB" id="A0AAV1M107"/>
<dbReference type="EMBL" id="CAVLGL010000115">
    <property type="protein sequence ID" value="CAK1599979.1"/>
    <property type="molecule type" value="Genomic_DNA"/>
</dbReference>
<dbReference type="PANTHER" id="PTHR22930:SF269">
    <property type="entry name" value="NUCLEASE HARBI1-LIKE PROTEIN"/>
    <property type="match status" value="1"/>
</dbReference>
<dbReference type="InterPro" id="IPR045249">
    <property type="entry name" value="HARBI1-like"/>
</dbReference>